<evidence type="ECO:0000313" key="1">
    <source>
        <dbReference type="EMBL" id="QJA75705.1"/>
    </source>
</evidence>
<reference evidence="1" key="1">
    <citation type="submission" date="2020-03" db="EMBL/GenBank/DDBJ databases">
        <title>The deep terrestrial virosphere.</title>
        <authorList>
            <person name="Holmfeldt K."/>
            <person name="Nilsson E."/>
            <person name="Simone D."/>
            <person name="Lopez-Fernandez M."/>
            <person name="Wu X."/>
            <person name="de Brujin I."/>
            <person name="Lundin D."/>
            <person name="Andersson A."/>
            <person name="Bertilsson S."/>
            <person name="Dopson M."/>
        </authorList>
    </citation>
    <scope>NUCLEOTIDE SEQUENCE</scope>
    <source>
        <strain evidence="1">MM415A01720</strain>
    </source>
</reference>
<name>A0A6M3K4N6_9ZZZZ</name>
<dbReference type="InterPro" id="IPR027434">
    <property type="entry name" value="Homing_endonucl"/>
</dbReference>
<evidence type="ECO:0008006" key="2">
    <source>
        <dbReference type="Google" id="ProtNLM"/>
    </source>
</evidence>
<gene>
    <name evidence="1" type="ORF">MM415A01720_0003</name>
</gene>
<dbReference type="SUPFAM" id="SSF55608">
    <property type="entry name" value="Homing endonucleases"/>
    <property type="match status" value="1"/>
</dbReference>
<dbReference type="EMBL" id="MT142180">
    <property type="protein sequence ID" value="QJA75705.1"/>
    <property type="molecule type" value="Genomic_DNA"/>
</dbReference>
<sequence length="168" mass="18655">MEETFKAYVAGLFDGYGDVNIRRHKYNRVGGYVLVLELSFTTESAEVVELLANTFGGVVNQTRRGFTYNITRDSARALLITIAPYVLTKKTRVRFALLVYENYIATAQPGLRYVDDKEFATIMSLLDHKGPINSYGKSGEFGERLKMLGINPTAMLTPSQDAEGEGPA</sequence>
<organism evidence="1">
    <name type="scientific">viral metagenome</name>
    <dbReference type="NCBI Taxonomy" id="1070528"/>
    <lineage>
        <taxon>unclassified sequences</taxon>
        <taxon>metagenomes</taxon>
        <taxon>organismal metagenomes</taxon>
    </lineage>
</organism>
<proteinExistence type="predicted"/>
<dbReference type="AlphaFoldDB" id="A0A6M3K4N6"/>
<dbReference type="Gene3D" id="3.10.28.10">
    <property type="entry name" value="Homing endonucleases"/>
    <property type="match status" value="1"/>
</dbReference>
<accession>A0A6M3K4N6</accession>
<protein>
    <recommendedName>
        <fullName evidence="2">Homing endonuclease</fullName>
    </recommendedName>
</protein>